<evidence type="ECO:0000313" key="2">
    <source>
        <dbReference type="EMBL" id="VDK46763.1"/>
    </source>
</evidence>
<dbReference type="AlphaFoldDB" id="A0A3P6QVF7"/>
<dbReference type="EMBL" id="UYRV01001357">
    <property type="protein sequence ID" value="VDK46763.1"/>
    <property type="molecule type" value="Genomic_DNA"/>
</dbReference>
<protein>
    <submittedName>
        <fullName evidence="2">Uncharacterized protein</fullName>
    </submittedName>
</protein>
<dbReference type="OrthoDB" id="5872854at2759"/>
<name>A0A3P6QVF7_CYLGO</name>
<gene>
    <name evidence="2" type="ORF">CGOC_LOCUS855</name>
</gene>
<feature type="coiled-coil region" evidence="1">
    <location>
        <begin position="275"/>
        <end position="302"/>
    </location>
</feature>
<keyword evidence="3" id="KW-1185">Reference proteome</keyword>
<feature type="coiled-coil region" evidence="1">
    <location>
        <begin position="31"/>
        <end position="68"/>
    </location>
</feature>
<feature type="coiled-coil region" evidence="1">
    <location>
        <begin position="159"/>
        <end position="235"/>
    </location>
</feature>
<evidence type="ECO:0000256" key="1">
    <source>
        <dbReference type="SAM" id="Coils"/>
    </source>
</evidence>
<organism evidence="2 3">
    <name type="scientific">Cylicostephanus goldi</name>
    <name type="common">Nematode worm</name>
    <dbReference type="NCBI Taxonomy" id="71465"/>
    <lineage>
        <taxon>Eukaryota</taxon>
        <taxon>Metazoa</taxon>
        <taxon>Ecdysozoa</taxon>
        <taxon>Nematoda</taxon>
        <taxon>Chromadorea</taxon>
        <taxon>Rhabditida</taxon>
        <taxon>Rhabditina</taxon>
        <taxon>Rhabditomorpha</taxon>
        <taxon>Strongyloidea</taxon>
        <taxon>Strongylidae</taxon>
        <taxon>Cylicostephanus</taxon>
    </lineage>
</organism>
<evidence type="ECO:0000313" key="3">
    <source>
        <dbReference type="Proteomes" id="UP000271889"/>
    </source>
</evidence>
<keyword evidence="1" id="KW-0175">Coiled coil</keyword>
<dbReference type="Proteomes" id="UP000271889">
    <property type="component" value="Unassembled WGS sequence"/>
</dbReference>
<accession>A0A3P6QVF7</accession>
<proteinExistence type="predicted"/>
<sequence length="303" mass="35398">KNFIFLSSFKTAISNSRFQLDSDLADGQYTITQLRSRIKALDDDNKRLEDEKDQIENRLERKSRFLEEALMIMNCLHREISALKLQYCDLDEEDVCEEESVLSSHFLHLMALVEAYCRQFEQLELRTADSEQTLHGQDADLSETISELQYRLFAADQKQATYEKERQNYEKCIKRLKESNVSALNEVGQLKNQIMHFLEKESKSEEQMEALNANIAELKNQLVTKSDQVNHLTEALKDSLTANVNHAEMLANVKNRFVEKLENAKFREALQTRKCDEIHKKLLKKEDELKELEHKLANYKVCS</sequence>
<feature type="non-terminal residue" evidence="2">
    <location>
        <position position="1"/>
    </location>
</feature>
<reference evidence="2 3" key="1">
    <citation type="submission" date="2018-11" db="EMBL/GenBank/DDBJ databases">
        <authorList>
            <consortium name="Pathogen Informatics"/>
        </authorList>
    </citation>
    <scope>NUCLEOTIDE SEQUENCE [LARGE SCALE GENOMIC DNA]</scope>
</reference>